<organism evidence="2 3">
    <name type="scientific">Saccharomonospora amisosensis</name>
    <dbReference type="NCBI Taxonomy" id="1128677"/>
    <lineage>
        <taxon>Bacteria</taxon>
        <taxon>Bacillati</taxon>
        <taxon>Actinomycetota</taxon>
        <taxon>Actinomycetes</taxon>
        <taxon>Pseudonocardiales</taxon>
        <taxon>Pseudonocardiaceae</taxon>
        <taxon>Saccharomonospora</taxon>
    </lineage>
</organism>
<evidence type="ECO:0000313" key="2">
    <source>
        <dbReference type="EMBL" id="NIJ13026.1"/>
    </source>
</evidence>
<dbReference type="SUPFAM" id="SSF51735">
    <property type="entry name" value="NAD(P)-binding Rossmann-fold domains"/>
    <property type="match status" value="1"/>
</dbReference>
<evidence type="ECO:0000313" key="3">
    <source>
        <dbReference type="Proteomes" id="UP000545493"/>
    </source>
</evidence>
<evidence type="ECO:0000259" key="1">
    <source>
        <dbReference type="Pfam" id="PF05368"/>
    </source>
</evidence>
<dbReference type="Proteomes" id="UP000545493">
    <property type="component" value="Unassembled WGS sequence"/>
</dbReference>
<dbReference type="PANTHER" id="PTHR43162:SF1">
    <property type="entry name" value="PRESTALK A DIFFERENTIATION PROTEIN A"/>
    <property type="match status" value="1"/>
</dbReference>
<name>A0A7X5URU9_9PSEU</name>
<protein>
    <submittedName>
        <fullName evidence="2">Uncharacterized protein YbjT (DUF2867 family)</fullName>
    </submittedName>
</protein>
<comment type="caution">
    <text evidence="2">The sequence shown here is derived from an EMBL/GenBank/DDBJ whole genome shotgun (WGS) entry which is preliminary data.</text>
</comment>
<dbReference type="AlphaFoldDB" id="A0A7X5URU9"/>
<gene>
    <name evidence="2" type="ORF">FHU38_003370</name>
</gene>
<dbReference type="Gene3D" id="3.90.25.10">
    <property type="entry name" value="UDP-galactose 4-epimerase, domain 1"/>
    <property type="match status" value="1"/>
</dbReference>
<keyword evidence="3" id="KW-1185">Reference proteome</keyword>
<dbReference type="RefSeq" id="WP_167172516.1">
    <property type="nucleotide sequence ID" value="NZ_JAAOYM010000001.1"/>
</dbReference>
<dbReference type="Gene3D" id="3.40.50.720">
    <property type="entry name" value="NAD(P)-binding Rossmann-like Domain"/>
    <property type="match status" value="1"/>
</dbReference>
<feature type="domain" description="NmrA-like" evidence="1">
    <location>
        <begin position="2"/>
        <end position="262"/>
    </location>
</feature>
<dbReference type="CDD" id="cd05269">
    <property type="entry name" value="TMR_SDR_a"/>
    <property type="match status" value="1"/>
</dbReference>
<dbReference type="InterPro" id="IPR051604">
    <property type="entry name" value="Ergot_Alk_Oxidoreductase"/>
</dbReference>
<dbReference type="Pfam" id="PF05368">
    <property type="entry name" value="NmrA"/>
    <property type="match status" value="1"/>
</dbReference>
<sequence length="284" mass="30385">MILVTGATGPVGGQVVAQLVEAGQQVRALTRDPKGSRFSGDVDVVGGDLSKPETLRGIFDGVERAFVLLPTFGAPETGTYDGNVIEAAKESGVQLLVRMSVIAVVDESAEDAHTSFHRRGEQTVRESGLPWTFLRPGQFMTNALSWAETVKNEGYVREPYAHIKQAPIDPLDIAASAVAVLTSDGHEGKAYSLTGPEAISIEEQAAVIAKVTGKEIRTINVPPDVARAEWLNEGYPPGMVDGIMRHMADESGVHGHVSPCVAELTGRAPRTFEDWAKANADVFR</sequence>
<dbReference type="PANTHER" id="PTHR43162">
    <property type="match status" value="1"/>
</dbReference>
<dbReference type="InterPro" id="IPR036291">
    <property type="entry name" value="NAD(P)-bd_dom_sf"/>
</dbReference>
<dbReference type="EMBL" id="JAAOYM010000001">
    <property type="protein sequence ID" value="NIJ13026.1"/>
    <property type="molecule type" value="Genomic_DNA"/>
</dbReference>
<reference evidence="2 3" key="1">
    <citation type="submission" date="2020-03" db="EMBL/GenBank/DDBJ databases">
        <title>Sequencing the genomes of 1000 actinobacteria strains.</title>
        <authorList>
            <person name="Klenk H.-P."/>
        </authorList>
    </citation>
    <scope>NUCLEOTIDE SEQUENCE [LARGE SCALE GENOMIC DNA]</scope>
    <source>
        <strain evidence="2 3">DSM 45685</strain>
    </source>
</reference>
<proteinExistence type="predicted"/>
<accession>A0A7X5URU9</accession>
<dbReference type="InterPro" id="IPR008030">
    <property type="entry name" value="NmrA-like"/>
</dbReference>